<dbReference type="Gene3D" id="3.30.160.60">
    <property type="entry name" value="Classic Zinc Finger"/>
    <property type="match status" value="4"/>
</dbReference>
<dbReference type="Pfam" id="PF12874">
    <property type="entry name" value="zf-met"/>
    <property type="match status" value="3"/>
</dbReference>
<keyword evidence="7" id="KW-1185">Reference proteome</keyword>
<keyword evidence="2" id="KW-0863">Zinc-finger</keyword>
<evidence type="ECO:0000313" key="7">
    <source>
        <dbReference type="Proteomes" id="UP001314229"/>
    </source>
</evidence>
<evidence type="ECO:0000259" key="5">
    <source>
        <dbReference type="PROSITE" id="PS00028"/>
    </source>
</evidence>
<feature type="compositionally biased region" description="Polar residues" evidence="4">
    <location>
        <begin position="161"/>
        <end position="180"/>
    </location>
</feature>
<accession>A0AAV1NFI7</accession>
<evidence type="ECO:0000256" key="3">
    <source>
        <dbReference type="ARBA" id="ARBA00022833"/>
    </source>
</evidence>
<dbReference type="InterPro" id="IPR013087">
    <property type="entry name" value="Znf_C2H2_type"/>
</dbReference>
<dbReference type="Pfam" id="PF12171">
    <property type="entry name" value="zf-C2H2_jaz"/>
    <property type="match status" value="1"/>
</dbReference>
<dbReference type="InterPro" id="IPR003604">
    <property type="entry name" value="Matrin/U1-like-C_Znf_C2H2"/>
</dbReference>
<feature type="compositionally biased region" description="Basic residues" evidence="4">
    <location>
        <begin position="466"/>
        <end position="484"/>
    </location>
</feature>
<feature type="compositionally biased region" description="Basic and acidic residues" evidence="4">
    <location>
        <begin position="485"/>
        <end position="496"/>
    </location>
</feature>
<dbReference type="PANTHER" id="PTHR46742">
    <property type="entry name" value="LYSINE-RICH COILED-COIL PROTEIN 1"/>
    <property type="match status" value="1"/>
</dbReference>
<dbReference type="Proteomes" id="UP001314229">
    <property type="component" value="Unassembled WGS sequence"/>
</dbReference>
<sequence length="622" mass="71293">MDDRSVCTPHIAESDAQNITISTPIAASATDADKVINTKIDSTQVEADQSEEELLKGLLTDDYCHVCEAVLLFESQRLSHYEGKKHAQKLKVYLQSKRTEKTNKEPTGPQWIMMADKDRFCEMCNMVFSSPVVAKSHYEGKVHNKNLHKQGPHPSGKYTEVCTSPSLTQDSGNADQQSASEGDMEHPLDPTPAAASTEVDLKDSNKYCALCVASFNNPQMALQHYNGRKHQRNKARQELLKELGNNVQQADSLMCQMCSVQFNSVEMYQAHMQGNKHQIREKKVIDLCKSQQKANSTFADELADYIQVQKARGIVHKTGHVPSSADAETEDEEDEQEELNQEDSVQLNKPMPSLPPTSYPPPPPPPLPPPLPFPPPHADPGCFYPAEGWRLPYQGPPWPSWGWDSSCPPPVLPHSNSPQFTSWPVKRKRRRKQSSSSSYTTTSSSSSSSYSSSYSSSPSDSDSSEHRRRERRKIRRYRRKRGRRARNEDSDKEERRGKQRRRVRNNDSEERRKDDYGESEEKRIKKRKHHGKQRRREKKSRDEEFEEEGGERVTDNLQPEEMTENRKETEVRIQAEINVEQREGEWDEPAKPKYRREKKKAKEKADTRTEEEKLWDDSILGC</sequence>
<dbReference type="SUPFAM" id="SSF57667">
    <property type="entry name" value="beta-beta-alpha zinc fingers"/>
    <property type="match status" value="4"/>
</dbReference>
<feature type="region of interest" description="Disordered" evidence="4">
    <location>
        <begin position="144"/>
        <end position="195"/>
    </location>
</feature>
<evidence type="ECO:0000256" key="1">
    <source>
        <dbReference type="ARBA" id="ARBA00022723"/>
    </source>
</evidence>
<dbReference type="EMBL" id="CAWUFR010000033">
    <property type="protein sequence ID" value="CAK6958311.1"/>
    <property type="molecule type" value="Genomic_DNA"/>
</dbReference>
<feature type="region of interest" description="Disordered" evidence="4">
    <location>
        <begin position="400"/>
        <end position="622"/>
    </location>
</feature>
<proteinExistence type="predicted"/>
<dbReference type="InterPro" id="IPR036236">
    <property type="entry name" value="Znf_C2H2_sf"/>
</dbReference>
<feature type="compositionally biased region" description="Basic and acidic residues" evidence="4">
    <location>
        <begin position="563"/>
        <end position="591"/>
    </location>
</feature>
<reference evidence="6 7" key="1">
    <citation type="submission" date="2024-01" db="EMBL/GenBank/DDBJ databases">
        <authorList>
            <person name="Alioto T."/>
            <person name="Alioto T."/>
            <person name="Gomez Garrido J."/>
        </authorList>
    </citation>
    <scope>NUCLEOTIDE SEQUENCE [LARGE SCALE GENOMIC DNA]</scope>
</reference>
<feature type="compositionally biased region" description="Basic residues" evidence="4">
    <location>
        <begin position="592"/>
        <end position="602"/>
    </location>
</feature>
<dbReference type="GO" id="GO:0003676">
    <property type="term" value="F:nucleic acid binding"/>
    <property type="evidence" value="ECO:0007669"/>
    <property type="project" value="InterPro"/>
</dbReference>
<dbReference type="SMART" id="SM00355">
    <property type="entry name" value="ZnF_C2H2"/>
    <property type="match status" value="3"/>
</dbReference>
<feature type="compositionally biased region" description="Acidic residues" evidence="4">
    <location>
        <begin position="327"/>
        <end position="341"/>
    </location>
</feature>
<protein>
    <submittedName>
        <fullName evidence="6">Zinc finger matrin-type protein 1-like isoform X1</fullName>
    </submittedName>
</protein>
<feature type="domain" description="C2H2-type" evidence="5">
    <location>
        <begin position="255"/>
        <end position="277"/>
    </location>
</feature>
<evidence type="ECO:0000256" key="4">
    <source>
        <dbReference type="SAM" id="MobiDB-lite"/>
    </source>
</evidence>
<keyword evidence="1" id="KW-0479">Metal-binding</keyword>
<gene>
    <name evidence="6" type="ORF">FSCOSCO3_A029538</name>
</gene>
<evidence type="ECO:0000313" key="6">
    <source>
        <dbReference type="EMBL" id="CAK6958311.1"/>
    </source>
</evidence>
<dbReference type="GO" id="GO:0008270">
    <property type="term" value="F:zinc ion binding"/>
    <property type="evidence" value="ECO:0007669"/>
    <property type="project" value="UniProtKB-KW"/>
</dbReference>
<feature type="compositionally biased region" description="Pro residues" evidence="4">
    <location>
        <begin position="352"/>
        <end position="374"/>
    </location>
</feature>
<comment type="caution">
    <text evidence="6">The sequence shown here is derived from an EMBL/GenBank/DDBJ whole genome shotgun (WGS) entry which is preliminary data.</text>
</comment>
<feature type="domain" description="C2H2-type" evidence="5">
    <location>
        <begin position="208"/>
        <end position="230"/>
    </location>
</feature>
<feature type="region of interest" description="Disordered" evidence="4">
    <location>
        <begin position="317"/>
        <end position="374"/>
    </location>
</feature>
<feature type="compositionally biased region" description="Basic and acidic residues" evidence="4">
    <location>
        <begin position="504"/>
        <end position="523"/>
    </location>
</feature>
<dbReference type="PANTHER" id="PTHR46742:SF2">
    <property type="entry name" value="ZINC FINGER MATRIN-TYPE PROTEIN 1"/>
    <property type="match status" value="1"/>
</dbReference>
<dbReference type="AlphaFoldDB" id="A0AAV1NFI7"/>
<name>A0AAV1NFI7_SCOSC</name>
<keyword evidence="3" id="KW-0862">Zinc</keyword>
<organism evidence="6 7">
    <name type="scientific">Scomber scombrus</name>
    <name type="common">Atlantic mackerel</name>
    <name type="synonym">Scomber vernalis</name>
    <dbReference type="NCBI Taxonomy" id="13677"/>
    <lineage>
        <taxon>Eukaryota</taxon>
        <taxon>Metazoa</taxon>
        <taxon>Chordata</taxon>
        <taxon>Craniata</taxon>
        <taxon>Vertebrata</taxon>
        <taxon>Euteleostomi</taxon>
        <taxon>Actinopterygii</taxon>
        <taxon>Neopterygii</taxon>
        <taxon>Teleostei</taxon>
        <taxon>Neoteleostei</taxon>
        <taxon>Acanthomorphata</taxon>
        <taxon>Pelagiaria</taxon>
        <taxon>Scombriformes</taxon>
        <taxon>Scombridae</taxon>
        <taxon>Scomber</taxon>
    </lineage>
</organism>
<dbReference type="PROSITE" id="PS00028">
    <property type="entry name" value="ZINC_FINGER_C2H2_1"/>
    <property type="match status" value="3"/>
</dbReference>
<dbReference type="InterPro" id="IPR022755">
    <property type="entry name" value="Znf_C2H2_jaz"/>
</dbReference>
<dbReference type="SMART" id="SM00451">
    <property type="entry name" value="ZnF_U1"/>
    <property type="match status" value="4"/>
</dbReference>
<feature type="compositionally biased region" description="Low complexity" evidence="4">
    <location>
        <begin position="434"/>
        <end position="461"/>
    </location>
</feature>
<feature type="compositionally biased region" description="Basic residues" evidence="4">
    <location>
        <begin position="524"/>
        <end position="538"/>
    </location>
</feature>
<evidence type="ECO:0000256" key="2">
    <source>
        <dbReference type="ARBA" id="ARBA00022771"/>
    </source>
</evidence>
<feature type="compositionally biased region" description="Basic and acidic residues" evidence="4">
    <location>
        <begin position="603"/>
        <end position="616"/>
    </location>
</feature>
<feature type="domain" description="C2H2-type" evidence="5">
    <location>
        <begin position="121"/>
        <end position="143"/>
    </location>
</feature>